<sequence>VSQTEIARQHAVCAMSVMRFARSTTTYIHSNYHWLPKNIAFDDFKSGNFAKSKMSMLLMDSANHRVLDIIRSRTNRFLKSYFLQYDLKARALVKTVTVDLYSPYRKLIEELFPNAIIIADRFHVVTQAYQALNKVRITTMKESGKDSHNSRALKRYWKLLLKDSDKVDYLHYSKRNNFKNAQLCDQDVVDRLLAMSDKLKKAYGYYQKLLGAVHQRNASLLKELTASAAGMPEPIKKANRTLKKHRAEIINNFIFPYSNGPVEGTNNKIKAIKKTSYGFRNFDNFRLRILLAVKNSFLSLNYKNQLQKAAHSN</sequence>
<reference evidence="2 3" key="1">
    <citation type="journal article" date="2023" name="Int. J. Syst. Evol. Microbiol.">
        <title>Ligilactobacillus ubinensis sp. nov., a novel species isolated from the wild ferment of a durian fruit (Durio zibethinus).</title>
        <authorList>
            <person name="Heng Y.C."/>
            <person name="Menon N."/>
            <person name="Chen B."/>
            <person name="Loo B.Z.L."/>
            <person name="Wong G.W.J."/>
            <person name="Lim A.C.H."/>
            <person name="Silvaraju S."/>
            <person name="Kittelmann S."/>
        </authorList>
    </citation>
    <scope>NUCLEOTIDE SEQUENCE [LARGE SCALE GENOMIC DNA]</scope>
    <source>
        <strain evidence="2 3">WILCCON 0076</strain>
    </source>
</reference>
<dbReference type="Pfam" id="PF01610">
    <property type="entry name" value="DDE_Tnp_ISL3"/>
    <property type="match status" value="1"/>
</dbReference>
<dbReference type="EMBL" id="JAIULA010000047">
    <property type="protein sequence ID" value="MCP0888104.1"/>
    <property type="molecule type" value="Genomic_DNA"/>
</dbReference>
<feature type="non-terminal residue" evidence="2">
    <location>
        <position position="1"/>
    </location>
</feature>
<evidence type="ECO:0000313" key="2">
    <source>
        <dbReference type="EMBL" id="MCP0888104.1"/>
    </source>
</evidence>
<dbReference type="PANTHER" id="PTHR33498">
    <property type="entry name" value="TRANSPOSASE FOR INSERTION SEQUENCE ELEMENT IS1557"/>
    <property type="match status" value="1"/>
</dbReference>
<dbReference type="InterPro" id="IPR047951">
    <property type="entry name" value="Transpos_ISL3"/>
</dbReference>
<comment type="caution">
    <text evidence="2">The sequence shown here is derived from an EMBL/GenBank/DDBJ whole genome shotgun (WGS) entry which is preliminary data.</text>
</comment>
<feature type="domain" description="Transposase IS204/IS1001/IS1096/IS1165 DDE" evidence="1">
    <location>
        <begin position="42"/>
        <end position="289"/>
    </location>
</feature>
<name>A0A9X2JMX6_9LACO</name>
<dbReference type="RefSeq" id="WP_253362269.1">
    <property type="nucleotide sequence ID" value="NZ_JAIULA010000047.1"/>
</dbReference>
<dbReference type="InterPro" id="IPR002560">
    <property type="entry name" value="Transposase_DDE"/>
</dbReference>
<dbReference type="Proteomes" id="UP001139006">
    <property type="component" value="Unassembled WGS sequence"/>
</dbReference>
<protein>
    <submittedName>
        <fullName evidence="2">ISL3 family transposase</fullName>
    </submittedName>
</protein>
<evidence type="ECO:0000313" key="3">
    <source>
        <dbReference type="Proteomes" id="UP001139006"/>
    </source>
</evidence>
<dbReference type="PANTHER" id="PTHR33498:SF1">
    <property type="entry name" value="TRANSPOSASE FOR INSERTION SEQUENCE ELEMENT IS1557"/>
    <property type="match status" value="1"/>
</dbReference>
<accession>A0A9X2JMX6</accession>
<organism evidence="2 3">
    <name type="scientific">Ligilactobacillus ubinensis</name>
    <dbReference type="NCBI Taxonomy" id="2876789"/>
    <lineage>
        <taxon>Bacteria</taxon>
        <taxon>Bacillati</taxon>
        <taxon>Bacillota</taxon>
        <taxon>Bacilli</taxon>
        <taxon>Lactobacillales</taxon>
        <taxon>Lactobacillaceae</taxon>
        <taxon>Ligilactobacillus</taxon>
    </lineage>
</organism>
<evidence type="ECO:0000259" key="1">
    <source>
        <dbReference type="Pfam" id="PF01610"/>
    </source>
</evidence>
<proteinExistence type="predicted"/>
<keyword evidence="3" id="KW-1185">Reference proteome</keyword>
<dbReference type="NCBIfam" id="NF033550">
    <property type="entry name" value="transpos_ISL3"/>
    <property type="match status" value="1"/>
</dbReference>
<gene>
    <name evidence="2" type="ORF">LB941_12275</name>
</gene>
<dbReference type="AlphaFoldDB" id="A0A9X2JMX6"/>